<protein>
    <recommendedName>
        <fullName evidence="1">Aspartate/glutamate/uridylate kinase domain-containing protein</fullName>
    </recommendedName>
</protein>
<evidence type="ECO:0000259" key="1">
    <source>
        <dbReference type="Pfam" id="PF00696"/>
    </source>
</evidence>
<evidence type="ECO:0000313" key="3">
    <source>
        <dbReference type="Proteomes" id="UP000319824"/>
    </source>
</evidence>
<gene>
    <name evidence="2" type="ORF">BCL32_0379</name>
</gene>
<dbReference type="Proteomes" id="UP000319824">
    <property type="component" value="Unassembled WGS sequence"/>
</dbReference>
<evidence type="ECO:0000313" key="2">
    <source>
        <dbReference type="EMBL" id="TVZ75011.1"/>
    </source>
</evidence>
<dbReference type="EMBL" id="VISO01000001">
    <property type="protein sequence ID" value="TVZ75011.1"/>
    <property type="molecule type" value="Genomic_DNA"/>
</dbReference>
<accession>A0A559TK73</accession>
<sequence length="251" mass="26556">MDGAITGFPPYGFSAVVKFGGSIMRDLAVCKHAVVELERLADHGHRILVVPGGGIPDKAIEAIDAAASLTPSTAHHACALAQDQTGYMLADPAFSSKLVPSASLGECRAVAKDGKVPVLLPSRLLFAADPVEWTWHITSDAVAAWIAWLTSTPRLVIWTSVDGVHRGGAIDDPAALVEQITAQDLVRFGHTSIDACAVDFMAQKHLPGAVINARYPARLADWLAGRPVKATNITVNGSEEARIDSQTMGIH</sequence>
<dbReference type="InterPro" id="IPR001048">
    <property type="entry name" value="Asp/Glu/Uridylate_kinase"/>
</dbReference>
<name>A0A559TK73_9HYPH</name>
<dbReference type="Gene3D" id="3.40.1160.10">
    <property type="entry name" value="Acetylglutamate kinase-like"/>
    <property type="match status" value="1"/>
</dbReference>
<proteinExistence type="predicted"/>
<comment type="caution">
    <text evidence="2">The sequence shown here is derived from an EMBL/GenBank/DDBJ whole genome shotgun (WGS) entry which is preliminary data.</text>
</comment>
<dbReference type="AlphaFoldDB" id="A0A559TK73"/>
<dbReference type="SUPFAM" id="SSF53633">
    <property type="entry name" value="Carbamate kinase-like"/>
    <property type="match status" value="1"/>
</dbReference>
<dbReference type="InterPro" id="IPR036393">
    <property type="entry name" value="AceGlu_kinase-like_sf"/>
</dbReference>
<dbReference type="Pfam" id="PF00696">
    <property type="entry name" value="AA_kinase"/>
    <property type="match status" value="1"/>
</dbReference>
<reference evidence="2 3" key="1">
    <citation type="submission" date="2019-06" db="EMBL/GenBank/DDBJ databases">
        <title>Pac Bio to generate improved reference genome sequences for organisms with transposon mutant libraries (support for FEBA project).</title>
        <authorList>
            <person name="Blow M."/>
        </authorList>
    </citation>
    <scope>NUCLEOTIDE SEQUENCE [LARGE SCALE GENOMIC DNA]</scope>
    <source>
        <strain evidence="2 3">USDA 1844</strain>
    </source>
</reference>
<organism evidence="2 3">
    <name type="scientific">Rhizobium mongolense USDA 1844</name>
    <dbReference type="NCBI Taxonomy" id="1079460"/>
    <lineage>
        <taxon>Bacteria</taxon>
        <taxon>Pseudomonadati</taxon>
        <taxon>Pseudomonadota</taxon>
        <taxon>Alphaproteobacteria</taxon>
        <taxon>Hyphomicrobiales</taxon>
        <taxon>Rhizobiaceae</taxon>
        <taxon>Rhizobium/Agrobacterium group</taxon>
        <taxon>Rhizobium</taxon>
    </lineage>
</organism>
<dbReference type="RefSeq" id="WP_022718965.1">
    <property type="nucleotide sequence ID" value="NZ_ATTQ01000036.1"/>
</dbReference>
<feature type="domain" description="Aspartate/glutamate/uridylate kinase" evidence="1">
    <location>
        <begin position="16"/>
        <end position="212"/>
    </location>
</feature>